<dbReference type="EMBL" id="JAGMUV010000007">
    <property type="protein sequence ID" value="KAH7148624.1"/>
    <property type="molecule type" value="Genomic_DNA"/>
</dbReference>
<dbReference type="Proteomes" id="UP000738349">
    <property type="component" value="Unassembled WGS sequence"/>
</dbReference>
<evidence type="ECO:0000256" key="1">
    <source>
        <dbReference type="SAM" id="MobiDB-lite"/>
    </source>
</evidence>
<accession>A0A9P9J3L6</accession>
<comment type="caution">
    <text evidence="2">The sequence shown here is derived from an EMBL/GenBank/DDBJ whole genome shotgun (WGS) entry which is preliminary data.</text>
</comment>
<dbReference type="OrthoDB" id="10376294at2759"/>
<keyword evidence="3" id="KW-1185">Reference proteome</keyword>
<feature type="compositionally biased region" description="Basic and acidic residues" evidence="1">
    <location>
        <begin position="10"/>
        <end position="29"/>
    </location>
</feature>
<feature type="region of interest" description="Disordered" evidence="1">
    <location>
        <begin position="1"/>
        <end position="29"/>
    </location>
</feature>
<reference evidence="2" key="1">
    <citation type="journal article" date="2021" name="Nat. Commun.">
        <title>Genetic determinants of endophytism in the Arabidopsis root mycobiome.</title>
        <authorList>
            <person name="Mesny F."/>
            <person name="Miyauchi S."/>
            <person name="Thiergart T."/>
            <person name="Pickel B."/>
            <person name="Atanasova L."/>
            <person name="Karlsson M."/>
            <person name="Huettel B."/>
            <person name="Barry K.W."/>
            <person name="Haridas S."/>
            <person name="Chen C."/>
            <person name="Bauer D."/>
            <person name="Andreopoulos W."/>
            <person name="Pangilinan J."/>
            <person name="LaButti K."/>
            <person name="Riley R."/>
            <person name="Lipzen A."/>
            <person name="Clum A."/>
            <person name="Drula E."/>
            <person name="Henrissat B."/>
            <person name="Kohler A."/>
            <person name="Grigoriev I.V."/>
            <person name="Martin F.M."/>
            <person name="Hacquard S."/>
        </authorList>
    </citation>
    <scope>NUCLEOTIDE SEQUENCE</scope>
    <source>
        <strain evidence="2">MPI-CAGE-AT-0147</strain>
    </source>
</reference>
<protein>
    <submittedName>
        <fullName evidence="2">Uncharacterized protein</fullName>
    </submittedName>
</protein>
<name>A0A9P9J3L6_9HYPO</name>
<proteinExistence type="predicted"/>
<gene>
    <name evidence="2" type="ORF">EDB81DRAFT_469237</name>
</gene>
<sequence length="179" mass="19831">MATCARRRGRHDDAASNDERKQTSSRTGEWRTNKKRHILGALGILFDIDTILLCKTYGQKRWHWMHLRILFALPWTHAKVLGGATSVGGCVSGVLGRVRVSALPPLPTRCLARMWSEGTCFFFSWCPCFGFICNSGIDKESCILDAGTLTGLTRQARMRATACLDDGFALTRNPQPEGG</sequence>
<organism evidence="2 3">
    <name type="scientific">Dactylonectria macrodidyma</name>
    <dbReference type="NCBI Taxonomy" id="307937"/>
    <lineage>
        <taxon>Eukaryota</taxon>
        <taxon>Fungi</taxon>
        <taxon>Dikarya</taxon>
        <taxon>Ascomycota</taxon>
        <taxon>Pezizomycotina</taxon>
        <taxon>Sordariomycetes</taxon>
        <taxon>Hypocreomycetidae</taxon>
        <taxon>Hypocreales</taxon>
        <taxon>Nectriaceae</taxon>
        <taxon>Dactylonectria</taxon>
    </lineage>
</organism>
<evidence type="ECO:0000313" key="2">
    <source>
        <dbReference type="EMBL" id="KAH7148624.1"/>
    </source>
</evidence>
<evidence type="ECO:0000313" key="3">
    <source>
        <dbReference type="Proteomes" id="UP000738349"/>
    </source>
</evidence>
<dbReference type="AlphaFoldDB" id="A0A9P9J3L6"/>